<dbReference type="InterPro" id="IPR035925">
    <property type="entry name" value="BSD_dom_sf"/>
</dbReference>
<dbReference type="Gene3D" id="1.10.3970.10">
    <property type="entry name" value="BSD domain"/>
    <property type="match status" value="1"/>
</dbReference>
<dbReference type="Proteomes" id="UP000030680">
    <property type="component" value="Unassembled WGS sequence"/>
</dbReference>
<feature type="region of interest" description="Disordered" evidence="1">
    <location>
        <begin position="88"/>
        <end position="108"/>
    </location>
</feature>
<dbReference type="RefSeq" id="XP_005705477.1">
    <property type="nucleotide sequence ID" value="XM_005705420.1"/>
</dbReference>
<dbReference type="SUPFAM" id="SSF140383">
    <property type="entry name" value="BSD domain-like"/>
    <property type="match status" value="1"/>
</dbReference>
<keyword evidence="4" id="KW-1185">Reference proteome</keyword>
<name>M2XG01_GALSU</name>
<protein>
    <recommendedName>
        <fullName evidence="2">BSD domain-containing protein</fullName>
    </recommendedName>
</protein>
<dbReference type="AlphaFoldDB" id="M2XG01"/>
<dbReference type="Pfam" id="PF03909">
    <property type="entry name" value="BSD"/>
    <property type="match status" value="1"/>
</dbReference>
<sequence>MSSQQGSEPSTTETSSELTHIVRESKTRPESEPLSWFSKGGLWSSAQSYLGRIAAAVQEETQGLTLDKVKKDLEEFSQQLYSEVQGMQSAISKESQKQKESGRGVTTDSILPMAPFSKDWNNWSEQIAQSSVGSVQTKGDFEEEKSSHCNQEESVVVDNVSYWVPKPFCHLIDPFLSNYRKKALEVHTNPALFLDSNVSEDELQQFGKEMEETIEFLSPQVLHHCTTLKEVYEWNVPAKIDSCRFWSLYFYKLDAIAKEEMTKQSIGVVKKKKKQLHYLIQ</sequence>
<dbReference type="PROSITE" id="PS50858">
    <property type="entry name" value="BSD"/>
    <property type="match status" value="1"/>
</dbReference>
<organism evidence="3 4">
    <name type="scientific">Galdieria sulphuraria</name>
    <name type="common">Red alga</name>
    <dbReference type="NCBI Taxonomy" id="130081"/>
    <lineage>
        <taxon>Eukaryota</taxon>
        <taxon>Rhodophyta</taxon>
        <taxon>Bangiophyceae</taxon>
        <taxon>Galdieriales</taxon>
        <taxon>Galdieriaceae</taxon>
        <taxon>Galdieria</taxon>
    </lineage>
</organism>
<dbReference type="OrthoDB" id="10378785at2759"/>
<reference evidence="4" key="1">
    <citation type="journal article" date="2013" name="Science">
        <title>Gene transfer from bacteria and archaea facilitated evolution of an extremophilic eukaryote.</title>
        <authorList>
            <person name="Schonknecht G."/>
            <person name="Chen W.H."/>
            <person name="Ternes C.M."/>
            <person name="Barbier G.G."/>
            <person name="Shrestha R.P."/>
            <person name="Stanke M."/>
            <person name="Brautigam A."/>
            <person name="Baker B.J."/>
            <person name="Banfield J.F."/>
            <person name="Garavito R.M."/>
            <person name="Carr K."/>
            <person name="Wilkerson C."/>
            <person name="Rensing S.A."/>
            <person name="Gagneul D."/>
            <person name="Dickenson N.E."/>
            <person name="Oesterhelt C."/>
            <person name="Lercher M.J."/>
            <person name="Weber A.P."/>
        </authorList>
    </citation>
    <scope>NUCLEOTIDE SEQUENCE [LARGE SCALE GENOMIC DNA]</scope>
    <source>
        <strain evidence="4">074W</strain>
    </source>
</reference>
<gene>
    <name evidence="3" type="ORF">Gasu_35320</name>
</gene>
<evidence type="ECO:0000313" key="3">
    <source>
        <dbReference type="EMBL" id="EME28957.1"/>
    </source>
</evidence>
<dbReference type="Gramene" id="EME28957">
    <property type="protein sequence ID" value="EME28957"/>
    <property type="gene ID" value="Gasu_35320"/>
</dbReference>
<dbReference type="KEGG" id="gsl:Gasu_35320"/>
<dbReference type="EMBL" id="KB454513">
    <property type="protein sequence ID" value="EME28957.1"/>
    <property type="molecule type" value="Genomic_DNA"/>
</dbReference>
<feature type="region of interest" description="Disordered" evidence="1">
    <location>
        <begin position="1"/>
        <end position="36"/>
    </location>
</feature>
<dbReference type="GeneID" id="17087792"/>
<dbReference type="InterPro" id="IPR005607">
    <property type="entry name" value="BSD_dom"/>
</dbReference>
<feature type="compositionally biased region" description="Low complexity" evidence="1">
    <location>
        <begin position="1"/>
        <end position="17"/>
    </location>
</feature>
<proteinExistence type="predicted"/>
<accession>M2XG01</accession>
<evidence type="ECO:0000313" key="4">
    <source>
        <dbReference type="Proteomes" id="UP000030680"/>
    </source>
</evidence>
<evidence type="ECO:0000259" key="2">
    <source>
        <dbReference type="PROSITE" id="PS50858"/>
    </source>
</evidence>
<feature type="domain" description="BSD" evidence="2">
    <location>
        <begin position="204"/>
        <end position="257"/>
    </location>
</feature>
<evidence type="ECO:0000256" key="1">
    <source>
        <dbReference type="SAM" id="MobiDB-lite"/>
    </source>
</evidence>
<feature type="compositionally biased region" description="Basic and acidic residues" evidence="1">
    <location>
        <begin position="20"/>
        <end position="31"/>
    </location>
</feature>